<evidence type="ECO:0000259" key="2">
    <source>
        <dbReference type="Pfam" id="PF02517"/>
    </source>
</evidence>
<feature type="transmembrane region" description="Helical" evidence="1">
    <location>
        <begin position="63"/>
        <end position="82"/>
    </location>
</feature>
<feature type="transmembrane region" description="Helical" evidence="1">
    <location>
        <begin position="166"/>
        <end position="184"/>
    </location>
</feature>
<gene>
    <name evidence="3" type="ORF">S12H4_21426</name>
</gene>
<dbReference type="InterPro" id="IPR042150">
    <property type="entry name" value="MmRce1-like"/>
</dbReference>
<dbReference type="EMBL" id="BARW01011018">
    <property type="protein sequence ID" value="GAI83215.1"/>
    <property type="molecule type" value="Genomic_DNA"/>
</dbReference>
<dbReference type="PANTHER" id="PTHR35797:SF1">
    <property type="entry name" value="PROTEASE"/>
    <property type="match status" value="1"/>
</dbReference>
<protein>
    <recommendedName>
        <fullName evidence="2">CAAX prenyl protease 2/Lysostaphin resistance protein A-like domain-containing protein</fullName>
    </recommendedName>
</protein>
<dbReference type="GO" id="GO:0004175">
    <property type="term" value="F:endopeptidase activity"/>
    <property type="evidence" value="ECO:0007669"/>
    <property type="project" value="UniProtKB-ARBA"/>
</dbReference>
<keyword evidence="1" id="KW-0812">Transmembrane</keyword>
<comment type="caution">
    <text evidence="3">The sequence shown here is derived from an EMBL/GenBank/DDBJ whole genome shotgun (WGS) entry which is preliminary data.</text>
</comment>
<accession>X1T6L6</accession>
<reference evidence="3" key="1">
    <citation type="journal article" date="2014" name="Front. Microbiol.">
        <title>High frequency of phylogenetically diverse reductive dehalogenase-homologous genes in deep subseafloor sedimentary metagenomes.</title>
        <authorList>
            <person name="Kawai M."/>
            <person name="Futagami T."/>
            <person name="Toyoda A."/>
            <person name="Takaki Y."/>
            <person name="Nishi S."/>
            <person name="Hori S."/>
            <person name="Arai W."/>
            <person name="Tsubouchi T."/>
            <person name="Morono Y."/>
            <person name="Uchiyama I."/>
            <person name="Ito T."/>
            <person name="Fujiyama A."/>
            <person name="Inagaki F."/>
            <person name="Takami H."/>
        </authorList>
    </citation>
    <scope>NUCLEOTIDE SEQUENCE</scope>
    <source>
        <strain evidence="3">Expedition CK06-06</strain>
    </source>
</reference>
<evidence type="ECO:0000313" key="3">
    <source>
        <dbReference type="EMBL" id="GAI83215.1"/>
    </source>
</evidence>
<keyword evidence="1" id="KW-0472">Membrane</keyword>
<evidence type="ECO:0000256" key="1">
    <source>
        <dbReference type="SAM" id="Phobius"/>
    </source>
</evidence>
<organism evidence="3">
    <name type="scientific">marine sediment metagenome</name>
    <dbReference type="NCBI Taxonomy" id="412755"/>
    <lineage>
        <taxon>unclassified sequences</taxon>
        <taxon>metagenomes</taxon>
        <taxon>ecological metagenomes</taxon>
    </lineage>
</organism>
<proteinExistence type="predicted"/>
<feature type="non-terminal residue" evidence="3">
    <location>
        <position position="1"/>
    </location>
</feature>
<feature type="transmembrane region" description="Helical" evidence="1">
    <location>
        <begin position="215"/>
        <end position="234"/>
    </location>
</feature>
<sequence length="246" mass="27908">LIEPYIATPELAPITLLIFLQILLKVGVFGPGIAGLILTLTLYGKSGFRNFVSRIFKWKVNPIYYLFAFLIPIVIYMIPLSIELMLGESFPNTIAAYGFIGFIFHYLNRLLLGNYEEEIGWRGFAQHHLQKRQSPIKMSLIIGLPHAIWHIPMFLIESGSIDLLDFLIYTIRVIIFTFLATWLYSKTQSVLLTALLHVTVNESSLFLAVSTIQGIFTLMVIIGVIGIILILFFAENRKNVDDIAEL</sequence>
<feature type="transmembrane region" description="Helical" evidence="1">
    <location>
        <begin position="18"/>
        <end position="43"/>
    </location>
</feature>
<feature type="transmembrane region" description="Helical" evidence="1">
    <location>
        <begin position="94"/>
        <end position="115"/>
    </location>
</feature>
<keyword evidence="1" id="KW-1133">Transmembrane helix</keyword>
<name>X1T6L6_9ZZZZ</name>
<dbReference type="PANTHER" id="PTHR35797">
    <property type="entry name" value="PROTEASE-RELATED"/>
    <property type="match status" value="1"/>
</dbReference>
<dbReference type="Pfam" id="PF02517">
    <property type="entry name" value="Rce1-like"/>
    <property type="match status" value="1"/>
</dbReference>
<feature type="domain" description="CAAX prenyl protease 2/Lysostaphin resistance protein A-like" evidence="2">
    <location>
        <begin position="102"/>
        <end position="201"/>
    </location>
</feature>
<dbReference type="InterPro" id="IPR003675">
    <property type="entry name" value="Rce1/LyrA-like_dom"/>
</dbReference>
<dbReference type="GO" id="GO:0080120">
    <property type="term" value="P:CAAX-box protein maturation"/>
    <property type="evidence" value="ECO:0007669"/>
    <property type="project" value="UniProtKB-ARBA"/>
</dbReference>
<dbReference type="AlphaFoldDB" id="X1T6L6"/>